<name>A0A2P6RCJ8_ROSCH</name>
<evidence type="ECO:0000313" key="1">
    <source>
        <dbReference type="EMBL" id="PRQ44152.1"/>
    </source>
</evidence>
<dbReference type="Gramene" id="PRQ44152">
    <property type="protein sequence ID" value="PRQ44152"/>
    <property type="gene ID" value="RchiOBHm_Chr3g0476081"/>
</dbReference>
<comment type="caution">
    <text evidence="1">The sequence shown here is derived from an EMBL/GenBank/DDBJ whole genome shotgun (WGS) entry which is preliminary data.</text>
</comment>
<proteinExistence type="predicted"/>
<accession>A0A2P6RCJ8</accession>
<dbReference type="EMBL" id="PDCK01000041">
    <property type="protein sequence ID" value="PRQ44152.1"/>
    <property type="molecule type" value="Genomic_DNA"/>
</dbReference>
<evidence type="ECO:0000313" key="2">
    <source>
        <dbReference type="Proteomes" id="UP000238479"/>
    </source>
</evidence>
<dbReference type="Proteomes" id="UP000238479">
    <property type="component" value="Chromosome 3"/>
</dbReference>
<reference evidence="1 2" key="1">
    <citation type="journal article" date="2018" name="Nat. Genet.">
        <title>The Rosa genome provides new insights in the design of modern roses.</title>
        <authorList>
            <person name="Bendahmane M."/>
        </authorList>
    </citation>
    <scope>NUCLEOTIDE SEQUENCE [LARGE SCALE GENOMIC DNA]</scope>
    <source>
        <strain evidence="2">cv. Old Blush</strain>
    </source>
</reference>
<keyword evidence="2" id="KW-1185">Reference proteome</keyword>
<organism evidence="1 2">
    <name type="scientific">Rosa chinensis</name>
    <name type="common">China rose</name>
    <dbReference type="NCBI Taxonomy" id="74649"/>
    <lineage>
        <taxon>Eukaryota</taxon>
        <taxon>Viridiplantae</taxon>
        <taxon>Streptophyta</taxon>
        <taxon>Embryophyta</taxon>
        <taxon>Tracheophyta</taxon>
        <taxon>Spermatophyta</taxon>
        <taxon>Magnoliopsida</taxon>
        <taxon>eudicotyledons</taxon>
        <taxon>Gunneridae</taxon>
        <taxon>Pentapetalae</taxon>
        <taxon>rosids</taxon>
        <taxon>fabids</taxon>
        <taxon>Rosales</taxon>
        <taxon>Rosaceae</taxon>
        <taxon>Rosoideae</taxon>
        <taxon>Rosoideae incertae sedis</taxon>
        <taxon>Rosa</taxon>
    </lineage>
</organism>
<protein>
    <submittedName>
        <fullName evidence="1">Uncharacterized protein</fullName>
    </submittedName>
</protein>
<sequence length="90" mass="10260">MMKENIACYIAGYSMLDLPMTLYATVHHIVPDTIYKCNENKRDYALLHNKLYSNVHSCIAHLKEDIYTQSFVLLVVDTSTSKASLLPHQA</sequence>
<gene>
    <name evidence="1" type="ORF">RchiOBHm_Chr3g0476081</name>
</gene>
<dbReference type="AlphaFoldDB" id="A0A2P6RCJ8"/>